<sequence>MAIGLLNDSIASGLDQCTQAGVLYNDGALKLLLPLVFLLGLHRPGGSGRGDGDEDPLDFIIDVDLVKYKEILNTLDLRKDFFFSYSYHIMTRTTELFQKRIYFKESNQDWIFEKLPAYQCLDRISISAKDIMFTLIARRSRHFAGTRKPINVLDVLLKVAFRALRLTEFYSVLDVLLKVAFRAPPTRYSLQREVIRSMVKKQRQLLNATPLDVKSGSQFPVLESGSVHGNEISLTCESEVSNLRYTHPWYLRYIMFQALKLKVAFIQVIQTMDLEWLSTSGNLSDESQAVAVEAASRLSRRIDAGSVRKWIWPSWRWFLSSSSPMAPLCASSPGPSPVHLAPELLRPRLQAAGPKLQRRSWAFHTSSSSSEAAKRRASREAFFPVYNKRLRIWGILGECYNTKKLGLKLLEVDVIMNFIW</sequence>
<dbReference type="PANTHER" id="PTHR45738:SF1">
    <property type="entry name" value="SAC DOMAIN-CONTAINING PROTEIN"/>
    <property type="match status" value="1"/>
</dbReference>
<evidence type="ECO:0000256" key="1">
    <source>
        <dbReference type="ARBA" id="ARBA00022801"/>
    </source>
</evidence>
<organism evidence="2">
    <name type="scientific">Oryza sativa subsp. japonica</name>
    <name type="common">Rice</name>
    <dbReference type="NCBI Taxonomy" id="39947"/>
    <lineage>
        <taxon>Eukaryota</taxon>
        <taxon>Viridiplantae</taxon>
        <taxon>Streptophyta</taxon>
        <taxon>Embryophyta</taxon>
        <taxon>Tracheophyta</taxon>
        <taxon>Spermatophyta</taxon>
        <taxon>Magnoliopsida</taxon>
        <taxon>Liliopsida</taxon>
        <taxon>Poales</taxon>
        <taxon>Poaceae</taxon>
        <taxon>BOP clade</taxon>
        <taxon>Oryzoideae</taxon>
        <taxon>Oryzeae</taxon>
        <taxon>Oryzinae</taxon>
        <taxon>Oryza</taxon>
        <taxon>Oryza sativa</taxon>
    </lineage>
</organism>
<accession>B9FWW6</accession>
<keyword evidence="1" id="KW-0378">Hydrolase</keyword>
<dbReference type="EMBL" id="CM000144">
    <property type="protein sequence ID" value="EEE67053.1"/>
    <property type="molecule type" value="Genomic_DNA"/>
</dbReference>
<dbReference type="GO" id="GO:0043813">
    <property type="term" value="F:phosphatidylinositol-3,5-bisphosphate 5-phosphatase activity"/>
    <property type="evidence" value="ECO:0007669"/>
    <property type="project" value="InterPro"/>
</dbReference>
<dbReference type="PANTHER" id="PTHR45738">
    <property type="entry name" value="POLYPHOSPHOINOSITIDE PHOSPHATASE"/>
    <property type="match status" value="1"/>
</dbReference>
<dbReference type="GO" id="GO:0046856">
    <property type="term" value="P:phosphatidylinositol dephosphorylation"/>
    <property type="evidence" value="ECO:0007669"/>
    <property type="project" value="InterPro"/>
</dbReference>
<dbReference type="InterPro" id="IPR043573">
    <property type="entry name" value="Fig4-like"/>
</dbReference>
<reference evidence="2" key="1">
    <citation type="journal article" date="2005" name="PLoS Biol.">
        <title>The genomes of Oryza sativa: a history of duplications.</title>
        <authorList>
            <person name="Yu J."/>
            <person name="Wang J."/>
            <person name="Lin W."/>
            <person name="Li S."/>
            <person name="Li H."/>
            <person name="Zhou J."/>
            <person name="Ni P."/>
            <person name="Dong W."/>
            <person name="Hu S."/>
            <person name="Zeng C."/>
            <person name="Zhang J."/>
            <person name="Zhang Y."/>
            <person name="Li R."/>
            <person name="Xu Z."/>
            <person name="Li S."/>
            <person name="Li X."/>
            <person name="Zheng H."/>
            <person name="Cong L."/>
            <person name="Lin L."/>
            <person name="Yin J."/>
            <person name="Geng J."/>
            <person name="Li G."/>
            <person name="Shi J."/>
            <person name="Liu J."/>
            <person name="Lv H."/>
            <person name="Li J."/>
            <person name="Wang J."/>
            <person name="Deng Y."/>
            <person name="Ran L."/>
            <person name="Shi X."/>
            <person name="Wang X."/>
            <person name="Wu Q."/>
            <person name="Li C."/>
            <person name="Ren X."/>
            <person name="Wang J."/>
            <person name="Wang X."/>
            <person name="Li D."/>
            <person name="Liu D."/>
            <person name="Zhang X."/>
            <person name="Ji Z."/>
            <person name="Zhao W."/>
            <person name="Sun Y."/>
            <person name="Zhang Z."/>
            <person name="Bao J."/>
            <person name="Han Y."/>
            <person name="Dong L."/>
            <person name="Ji J."/>
            <person name="Chen P."/>
            <person name="Wu S."/>
            <person name="Liu J."/>
            <person name="Xiao Y."/>
            <person name="Bu D."/>
            <person name="Tan J."/>
            <person name="Yang L."/>
            <person name="Ye C."/>
            <person name="Zhang J."/>
            <person name="Xu J."/>
            <person name="Zhou Y."/>
            <person name="Yu Y."/>
            <person name="Zhang B."/>
            <person name="Zhuang S."/>
            <person name="Wei H."/>
            <person name="Liu B."/>
            <person name="Lei M."/>
            <person name="Yu H."/>
            <person name="Li Y."/>
            <person name="Xu H."/>
            <person name="Wei S."/>
            <person name="He X."/>
            <person name="Fang L."/>
            <person name="Zhang Z."/>
            <person name="Zhang Y."/>
            <person name="Huang X."/>
            <person name="Su Z."/>
            <person name="Tong W."/>
            <person name="Li J."/>
            <person name="Tong Z."/>
            <person name="Li S."/>
            <person name="Ye J."/>
            <person name="Wang L."/>
            <person name="Fang L."/>
            <person name="Lei T."/>
            <person name="Chen C."/>
            <person name="Chen H."/>
            <person name="Xu Z."/>
            <person name="Li H."/>
            <person name="Huang H."/>
            <person name="Zhang F."/>
            <person name="Xu H."/>
            <person name="Li N."/>
            <person name="Zhao C."/>
            <person name="Li S."/>
            <person name="Dong L."/>
            <person name="Huang Y."/>
            <person name="Li L."/>
            <person name="Xi Y."/>
            <person name="Qi Q."/>
            <person name="Li W."/>
            <person name="Zhang B."/>
            <person name="Hu W."/>
            <person name="Zhang Y."/>
            <person name="Tian X."/>
            <person name="Jiao Y."/>
            <person name="Liang X."/>
            <person name="Jin J."/>
            <person name="Gao L."/>
            <person name="Zheng W."/>
            <person name="Hao B."/>
            <person name="Liu S."/>
            <person name="Wang W."/>
            <person name="Yuan L."/>
            <person name="Cao M."/>
            <person name="McDermott J."/>
            <person name="Samudrala R."/>
            <person name="Wang J."/>
            <person name="Wong G.K."/>
            <person name="Yang H."/>
        </authorList>
    </citation>
    <scope>NUCLEOTIDE SEQUENCE [LARGE SCALE GENOMIC DNA]</scope>
</reference>
<name>B9FWW6_ORYSJ</name>
<protein>
    <submittedName>
        <fullName evidence="2">Uncharacterized protein</fullName>
    </submittedName>
</protein>
<dbReference type="AlphaFoldDB" id="B9FWW6"/>
<dbReference type="Proteomes" id="UP000007752">
    <property type="component" value="Chromosome 7"/>
</dbReference>
<evidence type="ECO:0000313" key="2">
    <source>
        <dbReference type="EMBL" id="EEE67053.1"/>
    </source>
</evidence>
<gene>
    <name evidence="2" type="ORF">OsJ_23999</name>
</gene>
<reference evidence="2" key="2">
    <citation type="submission" date="2008-12" db="EMBL/GenBank/DDBJ databases">
        <title>Improved gene annotation of the rice (Oryza sativa) genomes.</title>
        <authorList>
            <person name="Wang J."/>
            <person name="Li R."/>
            <person name="Fan W."/>
            <person name="Huang Q."/>
            <person name="Zhang J."/>
            <person name="Zhou Y."/>
            <person name="Hu Y."/>
            <person name="Zi S."/>
            <person name="Li J."/>
            <person name="Ni P."/>
            <person name="Zheng H."/>
            <person name="Zhang Y."/>
            <person name="Zhao M."/>
            <person name="Hao Q."/>
            <person name="McDermott J."/>
            <person name="Samudrala R."/>
            <person name="Kristiansen K."/>
            <person name="Wong G.K.-S."/>
        </authorList>
    </citation>
    <scope>NUCLEOTIDE SEQUENCE</scope>
</reference>
<proteinExistence type="predicted"/>